<sequence length="279" mass="30426">MNPEQISSLVGEVEALVQQAGRAILPIYSDESRWQVETKADDSPLTQADLAAHRILDPGLSALGAGWPVLSEESESVPWPERRQWTTYWLVDPLDGTKEFVGRTGEFTVNVALIHDHRPVLGVVGVPLDGTLYTGVNLGSPVAWRLQEGKRAQIRVSPPASPIRLLASRRSGVDAVDDLLERLQSRGQSVEKVSAGSSLKLCRIAEGRADVYPRLAPTSEWDTAAAQAVLEAAGGRVTDLQGEPLRYNTKDSLLNPHFICTGGRPDLWSVWLDGLFTHP</sequence>
<evidence type="ECO:0000256" key="2">
    <source>
        <dbReference type="ARBA" id="ARBA00022475"/>
    </source>
</evidence>
<dbReference type="RefSeq" id="WP_369600786.1">
    <property type="nucleotide sequence ID" value="NZ_CP154858.1"/>
</dbReference>
<feature type="binding site" evidence="7">
    <location>
        <position position="72"/>
    </location>
    <ligand>
        <name>Mg(2+)</name>
        <dbReference type="ChEBI" id="CHEBI:18420"/>
        <label>1</label>
        <note>catalytic</note>
    </ligand>
</feature>
<accession>A0AB39UVE3</accession>
<dbReference type="KEGG" id="tcd:AAIA72_13245"/>
<dbReference type="GO" id="GO:0008441">
    <property type="term" value="F:3'(2'),5'-bisphosphate nucleotidase activity"/>
    <property type="evidence" value="ECO:0007669"/>
    <property type="project" value="UniProtKB-UniRule"/>
</dbReference>
<dbReference type="GO" id="GO:0046854">
    <property type="term" value="P:phosphatidylinositol phosphate biosynthetic process"/>
    <property type="evidence" value="ECO:0007669"/>
    <property type="project" value="InterPro"/>
</dbReference>
<dbReference type="PANTHER" id="PTHR43028:SF5">
    <property type="entry name" value="3'(2'),5'-BISPHOSPHATE NUCLEOTIDASE 1"/>
    <property type="match status" value="1"/>
</dbReference>
<feature type="binding site" evidence="7">
    <location>
        <position position="94"/>
    </location>
    <ligand>
        <name>Mg(2+)</name>
        <dbReference type="ChEBI" id="CHEBI:18420"/>
        <label>1</label>
        <note>catalytic</note>
    </ligand>
</feature>
<dbReference type="EC" id="3.1.3.7" evidence="6"/>
<dbReference type="GO" id="GO:0000287">
    <property type="term" value="F:magnesium ion binding"/>
    <property type="evidence" value="ECO:0007669"/>
    <property type="project" value="UniProtKB-UniRule"/>
</dbReference>
<keyword evidence="5 6" id="KW-0472">Membrane</keyword>
<feature type="binding site" evidence="7">
    <location>
        <position position="92"/>
    </location>
    <ligand>
        <name>Mg(2+)</name>
        <dbReference type="ChEBI" id="CHEBI:18420"/>
        <label>1</label>
        <note>catalytic</note>
    </ligand>
</feature>
<dbReference type="PROSITE" id="PS00630">
    <property type="entry name" value="IMP_2"/>
    <property type="match status" value="1"/>
</dbReference>
<evidence type="ECO:0000256" key="5">
    <source>
        <dbReference type="ARBA" id="ARBA00023136"/>
    </source>
</evidence>
<feature type="binding site" evidence="6">
    <location>
        <position position="222"/>
    </location>
    <ligand>
        <name>substrate</name>
    </ligand>
</feature>
<comment type="catalytic activity">
    <reaction evidence="6">
        <text>adenosine 3',5'-bisphosphate + H2O = AMP + phosphate</text>
        <dbReference type="Rhea" id="RHEA:10040"/>
        <dbReference type="ChEBI" id="CHEBI:15377"/>
        <dbReference type="ChEBI" id="CHEBI:43474"/>
        <dbReference type="ChEBI" id="CHEBI:58343"/>
        <dbReference type="ChEBI" id="CHEBI:456215"/>
        <dbReference type="EC" id="3.1.3.7"/>
    </reaction>
</comment>
<dbReference type="InterPro" id="IPR020550">
    <property type="entry name" value="Inositol_monophosphatase_CS"/>
</dbReference>
<feature type="binding site" evidence="6">
    <location>
        <position position="72"/>
    </location>
    <ligand>
        <name>substrate</name>
    </ligand>
</feature>
<dbReference type="GO" id="GO:0000103">
    <property type="term" value="P:sulfate assimilation"/>
    <property type="evidence" value="ECO:0007669"/>
    <property type="project" value="TreeGrafter"/>
</dbReference>
<keyword evidence="3 6" id="KW-0997">Cell inner membrane</keyword>
<comment type="subcellular location">
    <subcellularLocation>
        <location evidence="6">Cell inner membrane</location>
        <topology evidence="6">Peripheral membrane protein</topology>
        <orientation evidence="6">Cytoplasmic side</orientation>
    </subcellularLocation>
</comment>
<dbReference type="PRINTS" id="PR00377">
    <property type="entry name" value="IMPHPHTASES"/>
</dbReference>
<evidence type="ECO:0000256" key="1">
    <source>
        <dbReference type="ARBA" id="ARBA00005289"/>
    </source>
</evidence>
<evidence type="ECO:0000313" key="8">
    <source>
        <dbReference type="EMBL" id="XDT71761.1"/>
    </source>
</evidence>
<dbReference type="Gene3D" id="3.40.190.80">
    <property type="match status" value="1"/>
</dbReference>
<keyword evidence="6 7" id="KW-0479">Metal-binding</keyword>
<feature type="binding site" evidence="6">
    <location>
        <position position="94"/>
    </location>
    <ligand>
        <name>Mg(2+)</name>
        <dbReference type="ChEBI" id="CHEBI:18420"/>
        <label>1</label>
    </ligand>
</feature>
<gene>
    <name evidence="6 8" type="primary">cysQ</name>
    <name evidence="8" type="ORF">AAIA72_13245</name>
</gene>
<feature type="binding site" evidence="6">
    <location>
        <begin position="94"/>
        <end position="97"/>
    </location>
    <ligand>
        <name>substrate</name>
    </ligand>
</feature>
<feature type="binding site" evidence="7">
    <location>
        <position position="95"/>
    </location>
    <ligand>
        <name>Mg(2+)</name>
        <dbReference type="ChEBI" id="CHEBI:18420"/>
        <label>1</label>
        <note>catalytic</note>
    </ligand>
</feature>
<dbReference type="GO" id="GO:0050427">
    <property type="term" value="P:3'-phosphoadenosine 5'-phosphosulfate metabolic process"/>
    <property type="evidence" value="ECO:0007669"/>
    <property type="project" value="TreeGrafter"/>
</dbReference>
<evidence type="ECO:0000256" key="3">
    <source>
        <dbReference type="ARBA" id="ARBA00022519"/>
    </source>
</evidence>
<proteinExistence type="inferred from homology"/>
<dbReference type="HAMAP" id="MF_02095">
    <property type="entry name" value="CysQ"/>
    <property type="match status" value="1"/>
</dbReference>
<keyword evidence="6 7" id="KW-0460">Magnesium</keyword>
<protein>
    <recommendedName>
        <fullName evidence="6">3'(2'),5'-bisphosphate nucleotidase CysQ</fullName>
        <ecNumber evidence="6">3.1.3.7</ecNumber>
    </recommendedName>
    <alternativeName>
        <fullName evidence="6">3'(2'),5-bisphosphonucleoside 3'(2')-phosphohydrolase</fullName>
    </alternativeName>
    <alternativeName>
        <fullName evidence="6">3'-phosphoadenosine 5'-phosphate phosphatase</fullName>
        <shortName evidence="6">PAP phosphatase</shortName>
    </alternativeName>
</protein>
<dbReference type="GO" id="GO:0005886">
    <property type="term" value="C:plasma membrane"/>
    <property type="evidence" value="ECO:0007669"/>
    <property type="project" value="UniProtKB-SubCell"/>
</dbReference>
<evidence type="ECO:0000256" key="7">
    <source>
        <dbReference type="PIRSR" id="PIRSR600760-2"/>
    </source>
</evidence>
<organism evidence="8">
    <name type="scientific">Thermohahella caldifontis</name>
    <dbReference type="NCBI Taxonomy" id="3142973"/>
    <lineage>
        <taxon>Bacteria</taxon>
        <taxon>Pseudomonadati</taxon>
        <taxon>Pseudomonadota</taxon>
        <taxon>Gammaproteobacteria</taxon>
        <taxon>Oceanospirillales</taxon>
        <taxon>Hahellaceae</taxon>
        <taxon>Thermohahella</taxon>
    </lineage>
</organism>
<dbReference type="Pfam" id="PF00459">
    <property type="entry name" value="Inositol_P"/>
    <property type="match status" value="1"/>
</dbReference>
<feature type="binding site" evidence="6">
    <location>
        <position position="95"/>
    </location>
    <ligand>
        <name>Mg(2+)</name>
        <dbReference type="ChEBI" id="CHEBI:18420"/>
        <label>2</label>
    </ligand>
</feature>
<dbReference type="InterPro" id="IPR000760">
    <property type="entry name" value="Inositol_monophosphatase-like"/>
</dbReference>
<evidence type="ECO:0000256" key="4">
    <source>
        <dbReference type="ARBA" id="ARBA00022801"/>
    </source>
</evidence>
<evidence type="ECO:0000256" key="6">
    <source>
        <dbReference type="HAMAP-Rule" id="MF_02095"/>
    </source>
</evidence>
<keyword evidence="2 6" id="KW-1003">Cell membrane</keyword>
<dbReference type="AlphaFoldDB" id="A0AB39UVE3"/>
<comment type="cofactor">
    <cofactor evidence="6 7">
        <name>Mg(2+)</name>
        <dbReference type="ChEBI" id="CHEBI:18420"/>
    </cofactor>
</comment>
<dbReference type="InterPro" id="IPR006240">
    <property type="entry name" value="CysQ"/>
</dbReference>
<name>A0AB39UVE3_9GAMM</name>
<reference evidence="8" key="1">
    <citation type="submission" date="2024-05" db="EMBL/GenBank/DDBJ databases">
        <title>Genome sequencing of novel strain.</title>
        <authorList>
            <person name="Ganbat D."/>
            <person name="Ganbat S."/>
            <person name="Lee S.-J."/>
        </authorList>
    </citation>
    <scope>NUCLEOTIDE SEQUENCE</scope>
    <source>
        <strain evidence="8">SMD15-11</strain>
    </source>
</reference>
<dbReference type="SUPFAM" id="SSF56655">
    <property type="entry name" value="Carbohydrate phosphatase"/>
    <property type="match status" value="1"/>
</dbReference>
<feature type="binding site" evidence="6">
    <location>
        <position position="92"/>
    </location>
    <ligand>
        <name>Mg(2+)</name>
        <dbReference type="ChEBI" id="CHEBI:18420"/>
        <label>1</label>
    </ligand>
</feature>
<feature type="binding site" evidence="6">
    <location>
        <position position="92"/>
    </location>
    <ligand>
        <name>Mg(2+)</name>
        <dbReference type="ChEBI" id="CHEBI:18420"/>
        <label>2</label>
    </ligand>
</feature>
<dbReference type="NCBIfam" id="TIGR01331">
    <property type="entry name" value="bisphos_cysQ"/>
    <property type="match status" value="1"/>
</dbReference>
<dbReference type="PANTHER" id="PTHR43028">
    <property type="entry name" value="3'(2'),5'-BISPHOSPHATE NUCLEOTIDASE 1"/>
    <property type="match status" value="1"/>
</dbReference>
<feature type="binding site" evidence="6">
    <location>
        <position position="222"/>
    </location>
    <ligand>
        <name>Mg(2+)</name>
        <dbReference type="ChEBI" id="CHEBI:18420"/>
        <label>2</label>
    </ligand>
</feature>
<feature type="binding site" evidence="7">
    <location>
        <position position="222"/>
    </location>
    <ligand>
        <name>Mg(2+)</name>
        <dbReference type="ChEBI" id="CHEBI:18420"/>
        <label>1</label>
        <note>catalytic</note>
    </ligand>
</feature>
<feature type="binding site" evidence="6">
    <location>
        <position position="72"/>
    </location>
    <ligand>
        <name>Mg(2+)</name>
        <dbReference type="ChEBI" id="CHEBI:18420"/>
        <label>1</label>
    </ligand>
</feature>
<keyword evidence="4 6" id="KW-0378">Hydrolase</keyword>
<dbReference type="Gene3D" id="3.30.540.10">
    <property type="entry name" value="Fructose-1,6-Bisphosphatase, subunit A, domain 1"/>
    <property type="match status" value="1"/>
</dbReference>
<dbReference type="EMBL" id="CP154858">
    <property type="protein sequence ID" value="XDT71761.1"/>
    <property type="molecule type" value="Genomic_DNA"/>
</dbReference>
<dbReference type="CDD" id="cd01638">
    <property type="entry name" value="CysQ"/>
    <property type="match status" value="1"/>
</dbReference>
<dbReference type="InterPro" id="IPR050725">
    <property type="entry name" value="CysQ/Inositol_MonoPase"/>
</dbReference>
<comment type="similarity">
    <text evidence="1 6">Belongs to the inositol monophosphatase superfamily. CysQ family.</text>
</comment>
<comment type="function">
    <text evidence="6">Converts adenosine-3',5'-bisphosphate (PAP) to AMP.</text>
</comment>